<reference key="1">
    <citation type="submission" date="2009-08" db="EMBL/GenBank/DDBJ databases">
        <title>The genome sequence of Spirochaeta thermophila DSM6192.</title>
        <authorList>
            <person name="Angelov A."/>
            <person name="Mientus M."/>
            <person name="Wittenberg S."/>
            <person name="Lehmann R."/>
            <person name="Liesegang H."/>
            <person name="Daniel R."/>
            <person name="Liebl W."/>
        </authorList>
    </citation>
    <scope>NUCLEOTIDE SEQUENCE</scope>
    <source>
        <strain>DSM 6192</strain>
    </source>
</reference>
<proteinExistence type="predicted"/>
<evidence type="ECO:0000313" key="2">
    <source>
        <dbReference type="EMBL" id="ADN01002.1"/>
    </source>
</evidence>
<accession>E0RTD6</accession>
<protein>
    <recommendedName>
        <fullName evidence="4">DUF2259 domain-containing protein</fullName>
    </recommendedName>
</protein>
<keyword evidence="1" id="KW-0732">Signal</keyword>
<dbReference type="KEGG" id="sta:STHERM_c00260"/>
<dbReference type="HOGENOM" id="CLU_1219100_0_0_12"/>
<dbReference type="Proteomes" id="UP000001296">
    <property type="component" value="Chromosome"/>
</dbReference>
<dbReference type="AlphaFoldDB" id="E0RTD6"/>
<sequence length="227" mass="25714">MKRALLALVLSLIPLTLSAGDAAAFLNLGFSPDGRYFLFGVHGVEEETSHPYAELYLVDVPRNEFVPAGIQRKTFAVSLLPGQESIGALLALLYDALPLVEKHRIDHLRQGRLLYILLDGERPKEYLEFRDFYTSTLYRVTLIQTQRGSKETSEAAFHLQVVITGRDGKHRTYLVGRPNYYRKGVQEYRIRQVILAPDDVSLVFVIEKTIYAPTGPSIRYMVETITP</sequence>
<name>E0RTD6_WINT6</name>
<evidence type="ECO:0000313" key="3">
    <source>
        <dbReference type="Proteomes" id="UP000001296"/>
    </source>
</evidence>
<feature type="chain" id="PRO_5003139775" description="DUF2259 domain-containing protein" evidence="1">
    <location>
        <begin position="20"/>
        <end position="227"/>
    </location>
</feature>
<dbReference type="EMBL" id="CP001698">
    <property type="protein sequence ID" value="ADN01002.1"/>
    <property type="molecule type" value="Genomic_DNA"/>
</dbReference>
<dbReference type="eggNOG" id="COG5497">
    <property type="taxonomic scope" value="Bacteria"/>
</dbReference>
<gene>
    <name evidence="2" type="ordered locus">STHERM_c00260</name>
</gene>
<feature type="signal peptide" evidence="1">
    <location>
        <begin position="1"/>
        <end position="19"/>
    </location>
</feature>
<dbReference type="PaxDb" id="665571-STHERM_c00260"/>
<organism evidence="2 3">
    <name type="scientific">Winmispira thermophila (strain ATCC 49972 / DSM 6192 / RI 19.B1)</name>
    <name type="common">Spirochaeta thermophila</name>
    <dbReference type="NCBI Taxonomy" id="665571"/>
    <lineage>
        <taxon>Bacteria</taxon>
        <taxon>Pseudomonadati</taxon>
        <taxon>Spirochaetota</taxon>
        <taxon>Spirochaetia</taxon>
        <taxon>Winmispirales</taxon>
        <taxon>Winmispiraceae</taxon>
        <taxon>Winmispira</taxon>
    </lineage>
</organism>
<evidence type="ECO:0000256" key="1">
    <source>
        <dbReference type="SAM" id="SignalP"/>
    </source>
</evidence>
<dbReference type="InterPro" id="IPR018725">
    <property type="entry name" value="DUF2259_secreted"/>
</dbReference>
<dbReference type="Pfam" id="PF10016">
    <property type="entry name" value="DUF2259"/>
    <property type="match status" value="1"/>
</dbReference>
<evidence type="ECO:0008006" key="4">
    <source>
        <dbReference type="Google" id="ProtNLM"/>
    </source>
</evidence>
<dbReference type="RefSeq" id="WP_013312843.1">
    <property type="nucleotide sequence ID" value="NC_014484.1"/>
</dbReference>
<reference evidence="2 3" key="2">
    <citation type="journal article" date="2010" name="J. Bacteriol.">
        <title>Genome sequence of the polysaccharide-degrading, thermophilic anaerobe Spirochaeta thermophila DSM 6192.</title>
        <authorList>
            <person name="Angelov A."/>
            <person name="Liebl S."/>
            <person name="Ballschmiter M."/>
            <person name="Bomeke M."/>
            <person name="Lehmann R."/>
            <person name="Liesegang H."/>
            <person name="Daniel R."/>
            <person name="Liebl W."/>
        </authorList>
    </citation>
    <scope>NUCLEOTIDE SEQUENCE [LARGE SCALE GENOMIC DNA]</scope>
    <source>
        <strain evidence="3">ATCC 49972 / DSM 6192 / RI 19.B1</strain>
    </source>
</reference>